<dbReference type="GO" id="GO:0047985">
    <property type="term" value="F:hydrogen dehydrogenase activity"/>
    <property type="evidence" value="ECO:0007669"/>
    <property type="project" value="UniProtKB-EC"/>
</dbReference>
<evidence type="ECO:0000313" key="16">
    <source>
        <dbReference type="Proteomes" id="UP000561045"/>
    </source>
</evidence>
<keyword evidence="8" id="KW-0408">Iron</keyword>
<evidence type="ECO:0000313" key="15">
    <source>
        <dbReference type="EMBL" id="MBB4011631.1"/>
    </source>
</evidence>
<evidence type="ECO:0000256" key="6">
    <source>
        <dbReference type="ARBA" id="ARBA00022723"/>
    </source>
</evidence>
<keyword evidence="15" id="KW-0560">Oxidoreductase</keyword>
<dbReference type="Gene3D" id="3.10.20.740">
    <property type="match status" value="1"/>
</dbReference>
<dbReference type="GO" id="GO:0051537">
    <property type="term" value="F:2 iron, 2 sulfur cluster binding"/>
    <property type="evidence" value="ECO:0007669"/>
    <property type="project" value="UniProtKB-KW"/>
</dbReference>
<dbReference type="GO" id="GO:0051539">
    <property type="term" value="F:4 iron, 4 sulfur cluster binding"/>
    <property type="evidence" value="ECO:0007669"/>
    <property type="project" value="UniProtKB-KW"/>
</dbReference>
<dbReference type="Pfam" id="PF13459">
    <property type="entry name" value="Fer4_15"/>
    <property type="match status" value="1"/>
</dbReference>
<evidence type="ECO:0000256" key="4">
    <source>
        <dbReference type="ARBA" id="ARBA00022485"/>
    </source>
</evidence>
<dbReference type="RefSeq" id="WP_183632391.1">
    <property type="nucleotide sequence ID" value="NZ_BAABLE010000011.1"/>
</dbReference>
<keyword evidence="10" id="KW-0520">NAD</keyword>
<keyword evidence="4" id="KW-0004">4Fe-4S</keyword>
<keyword evidence="9" id="KW-0411">Iron-sulfur</keyword>
<dbReference type="SMART" id="SM00929">
    <property type="entry name" value="NADH-G_4Fe-4S_3"/>
    <property type="match status" value="1"/>
</dbReference>
<accession>A0A840BDM6</accession>
<reference evidence="15 16" key="1">
    <citation type="submission" date="2020-08" db="EMBL/GenBank/DDBJ databases">
        <title>Genomic Encyclopedia of Type Strains, Phase IV (KMG-IV): sequencing the most valuable type-strain genomes for metagenomic binning, comparative biology and taxonomic classification.</title>
        <authorList>
            <person name="Goeker M."/>
        </authorList>
    </citation>
    <scope>NUCLEOTIDE SEQUENCE [LARGE SCALE GENOMIC DNA]</scope>
    <source>
        <strain evidence="15 16">DSM 106739</strain>
    </source>
</reference>
<dbReference type="FunFam" id="3.10.20.740:FF:000004">
    <property type="entry name" value="NADH-quinone oxidoreductase"/>
    <property type="match status" value="1"/>
</dbReference>
<dbReference type="SUPFAM" id="SSF54292">
    <property type="entry name" value="2Fe-2S ferredoxin-like"/>
    <property type="match status" value="1"/>
</dbReference>
<dbReference type="InterPro" id="IPR036010">
    <property type="entry name" value="2Fe-2S_ferredoxin-like_sf"/>
</dbReference>
<dbReference type="GO" id="GO:0016020">
    <property type="term" value="C:membrane"/>
    <property type="evidence" value="ECO:0007669"/>
    <property type="project" value="UniProtKB-SubCell"/>
</dbReference>
<dbReference type="InterPro" id="IPR016214">
    <property type="entry name" value="NAD-red_Hydgase_HoxS_gsu"/>
</dbReference>
<evidence type="ECO:0000256" key="2">
    <source>
        <dbReference type="ARBA" id="ARBA00004370"/>
    </source>
</evidence>
<evidence type="ECO:0000259" key="14">
    <source>
        <dbReference type="PROSITE" id="PS51839"/>
    </source>
</evidence>
<evidence type="ECO:0000256" key="12">
    <source>
        <dbReference type="ARBA" id="ARBA00034078"/>
    </source>
</evidence>
<dbReference type="Pfam" id="PF13510">
    <property type="entry name" value="Fer2_4"/>
    <property type="match status" value="1"/>
</dbReference>
<dbReference type="Gene3D" id="3.30.70.20">
    <property type="match status" value="1"/>
</dbReference>
<keyword evidence="5" id="KW-0001">2Fe-2S</keyword>
<dbReference type="InterPro" id="IPR001041">
    <property type="entry name" value="2Fe-2S_ferredoxin-type"/>
</dbReference>
<comment type="caution">
    <text evidence="15">The sequence shown here is derived from an EMBL/GenBank/DDBJ whole genome shotgun (WGS) entry which is preliminary data.</text>
</comment>
<comment type="similarity">
    <text evidence="3">Belongs to the complex I 75 kDa subunit family.</text>
</comment>
<dbReference type="Pfam" id="PF10588">
    <property type="entry name" value="NADH-G_4Fe-4S_3"/>
    <property type="match status" value="1"/>
</dbReference>
<dbReference type="PIRSF" id="PIRSF000309">
    <property type="entry name" value="NAD_red_hyd_HoxU"/>
    <property type="match status" value="1"/>
</dbReference>
<sequence>MSDTKNTFTLDGKPVAFEAGQTIMNAALAAGHYIPHLCHHREFQPHGSCKVCTVRVNGWLSASCTTPASAGAKVESEAPDIQDARRRIVQMLFIEGNHFCPFCVKSGNCQLQAVAYHLGMEDTSLPHRFPSRSMDASHPEVVLDRDRCINCSLCVRASRDADGKELFGLSGRGIDTQLVVNSSTGLLKDTNIEANDRAVQVCPTGALLVKRRGYEQPIGERRFDTQAIECEFESKY</sequence>
<proteinExistence type="inferred from homology"/>
<dbReference type="PROSITE" id="PS51839">
    <property type="entry name" value="4FE4S_HC3"/>
    <property type="match status" value="1"/>
</dbReference>
<evidence type="ECO:0000259" key="13">
    <source>
        <dbReference type="PROSITE" id="PS51085"/>
    </source>
</evidence>
<evidence type="ECO:0000256" key="10">
    <source>
        <dbReference type="ARBA" id="ARBA00023027"/>
    </source>
</evidence>
<dbReference type="EMBL" id="JACIET010000001">
    <property type="protein sequence ID" value="MBB4011631.1"/>
    <property type="molecule type" value="Genomic_DNA"/>
</dbReference>
<keyword evidence="16" id="KW-1185">Reference proteome</keyword>
<dbReference type="AlphaFoldDB" id="A0A840BDM6"/>
<gene>
    <name evidence="15" type="ORF">GGR36_000939</name>
</gene>
<dbReference type="InterPro" id="IPR019574">
    <property type="entry name" value="NADH_UbQ_OxRdtase_Gsu_4Fe4S-bd"/>
</dbReference>
<keyword evidence="7" id="KW-1278">Translocase</keyword>
<protein>
    <submittedName>
        <fullName evidence="15">[NiFe] hydrogenase diaphorase moiety small subunit</fullName>
        <ecNumber evidence="15">1.12.1.2</ecNumber>
    </submittedName>
</protein>
<evidence type="ECO:0000256" key="1">
    <source>
        <dbReference type="ARBA" id="ARBA00001966"/>
    </source>
</evidence>
<feature type="domain" description="2Fe-2S ferredoxin-type" evidence="13">
    <location>
        <begin position="4"/>
        <end position="80"/>
    </location>
</feature>
<dbReference type="PROSITE" id="PS51085">
    <property type="entry name" value="2FE2S_FER_2"/>
    <property type="match status" value="1"/>
</dbReference>
<comment type="cofactor">
    <cofactor evidence="12">
        <name>[2Fe-2S] cluster</name>
        <dbReference type="ChEBI" id="CHEBI:190135"/>
    </cofactor>
</comment>
<dbReference type="GO" id="GO:0046872">
    <property type="term" value="F:metal ion binding"/>
    <property type="evidence" value="ECO:0007669"/>
    <property type="project" value="UniProtKB-KW"/>
</dbReference>
<comment type="subcellular location">
    <subcellularLocation>
        <location evidence="2">Membrane</location>
    </subcellularLocation>
</comment>
<dbReference type="EC" id="1.12.1.2" evidence="15"/>
<evidence type="ECO:0000256" key="3">
    <source>
        <dbReference type="ARBA" id="ARBA00005404"/>
    </source>
</evidence>
<evidence type="ECO:0000256" key="8">
    <source>
        <dbReference type="ARBA" id="ARBA00023004"/>
    </source>
</evidence>
<feature type="domain" description="4Fe-4S His(Cys)3-ligated-type" evidence="14">
    <location>
        <begin position="80"/>
        <end position="119"/>
    </location>
</feature>
<organism evidence="15 16">
    <name type="scientific">Niveibacterium umoris</name>
    <dbReference type="NCBI Taxonomy" id="1193620"/>
    <lineage>
        <taxon>Bacteria</taxon>
        <taxon>Pseudomonadati</taxon>
        <taxon>Pseudomonadota</taxon>
        <taxon>Betaproteobacteria</taxon>
        <taxon>Rhodocyclales</taxon>
        <taxon>Rhodocyclaceae</taxon>
        <taxon>Niveibacterium</taxon>
    </lineage>
</organism>
<keyword evidence="11" id="KW-0472">Membrane</keyword>
<dbReference type="Proteomes" id="UP000561045">
    <property type="component" value="Unassembled WGS sequence"/>
</dbReference>
<comment type="cofactor">
    <cofactor evidence="1">
        <name>[4Fe-4S] cluster</name>
        <dbReference type="ChEBI" id="CHEBI:49883"/>
    </cofactor>
</comment>
<keyword evidence="6" id="KW-0479">Metal-binding</keyword>
<dbReference type="SUPFAM" id="SSF54862">
    <property type="entry name" value="4Fe-4S ferredoxins"/>
    <property type="match status" value="1"/>
</dbReference>
<evidence type="ECO:0000256" key="11">
    <source>
        <dbReference type="ARBA" id="ARBA00023136"/>
    </source>
</evidence>
<name>A0A840BDM6_9RHOO</name>
<dbReference type="CDD" id="cd00207">
    <property type="entry name" value="fer2"/>
    <property type="match status" value="1"/>
</dbReference>
<evidence type="ECO:0000256" key="5">
    <source>
        <dbReference type="ARBA" id="ARBA00022714"/>
    </source>
</evidence>
<evidence type="ECO:0000256" key="9">
    <source>
        <dbReference type="ARBA" id="ARBA00023014"/>
    </source>
</evidence>
<evidence type="ECO:0000256" key="7">
    <source>
        <dbReference type="ARBA" id="ARBA00022967"/>
    </source>
</evidence>